<keyword evidence="3" id="KW-0539">Nucleus</keyword>
<feature type="non-terminal residue" evidence="7">
    <location>
        <position position="1"/>
    </location>
</feature>
<evidence type="ECO:0000256" key="3">
    <source>
        <dbReference type="ARBA" id="ARBA00023242"/>
    </source>
</evidence>
<dbReference type="InterPro" id="IPR035979">
    <property type="entry name" value="RBD_domain_sf"/>
</dbReference>
<proteinExistence type="predicted"/>
<dbReference type="CDD" id="cd12226">
    <property type="entry name" value="RRM_NOL8"/>
    <property type="match status" value="1"/>
</dbReference>
<dbReference type="GO" id="GO:0005730">
    <property type="term" value="C:nucleolus"/>
    <property type="evidence" value="ECO:0007669"/>
    <property type="project" value="UniProtKB-SubCell"/>
</dbReference>
<protein>
    <recommendedName>
        <fullName evidence="6">RRM domain-containing protein</fullName>
    </recommendedName>
</protein>
<feature type="domain" description="RRM" evidence="6">
    <location>
        <begin position="7"/>
        <end position="87"/>
    </location>
</feature>
<feature type="compositionally biased region" description="Basic and acidic residues" evidence="5">
    <location>
        <begin position="174"/>
        <end position="191"/>
    </location>
</feature>
<evidence type="ECO:0000256" key="5">
    <source>
        <dbReference type="SAM" id="MobiDB-lite"/>
    </source>
</evidence>
<evidence type="ECO:0000313" key="7">
    <source>
        <dbReference type="EMBL" id="KAJ2931224.1"/>
    </source>
</evidence>
<dbReference type="SUPFAM" id="SSF54928">
    <property type="entry name" value="RNA-binding domain, RBD"/>
    <property type="match status" value="1"/>
</dbReference>
<dbReference type="InterPro" id="IPR034138">
    <property type="entry name" value="NOP8_RRM"/>
</dbReference>
<organism evidence="7 8">
    <name type="scientific">Candolleomyces eurysporus</name>
    <dbReference type="NCBI Taxonomy" id="2828524"/>
    <lineage>
        <taxon>Eukaryota</taxon>
        <taxon>Fungi</taxon>
        <taxon>Dikarya</taxon>
        <taxon>Basidiomycota</taxon>
        <taxon>Agaricomycotina</taxon>
        <taxon>Agaricomycetes</taxon>
        <taxon>Agaricomycetidae</taxon>
        <taxon>Agaricales</taxon>
        <taxon>Agaricineae</taxon>
        <taxon>Psathyrellaceae</taxon>
        <taxon>Candolleomyces</taxon>
    </lineage>
</organism>
<dbReference type="EMBL" id="JANBPK010000809">
    <property type="protein sequence ID" value="KAJ2931224.1"/>
    <property type="molecule type" value="Genomic_DNA"/>
</dbReference>
<comment type="caution">
    <text evidence="7">The sequence shown here is derived from an EMBL/GenBank/DDBJ whole genome shotgun (WGS) entry which is preliminary data.</text>
</comment>
<evidence type="ECO:0000313" key="8">
    <source>
        <dbReference type="Proteomes" id="UP001140091"/>
    </source>
</evidence>
<accession>A0A9W8MJW3</accession>
<feature type="compositionally biased region" description="Acidic residues" evidence="5">
    <location>
        <begin position="385"/>
        <end position="401"/>
    </location>
</feature>
<dbReference type="AlphaFoldDB" id="A0A9W8MJW3"/>
<feature type="compositionally biased region" description="Basic residues" evidence="5">
    <location>
        <begin position="192"/>
        <end position="203"/>
    </location>
</feature>
<dbReference type="GO" id="GO:0003723">
    <property type="term" value="F:RNA binding"/>
    <property type="evidence" value="ECO:0007669"/>
    <property type="project" value="UniProtKB-UniRule"/>
</dbReference>
<dbReference type="SMART" id="SM00360">
    <property type="entry name" value="RRM"/>
    <property type="match status" value="1"/>
</dbReference>
<sequence length="548" mass="60173">MDVPVTKRLHISGLTPSITADDLSKRFSVFGNVQSVDGIGALNGVGLPRNFAYVTIDTTAGKLAKCMNVLSGSTWKGTKLKLGEAKPEYKERLAAERAAFENTSDQPPRKRRRVDGVYAQDMSLVTPEIANTKGGWKVTPMGRILRPMRMRPARPLPPTLEEQTRNAALAKKNQKMDKKSRFGKATKGEKEKKKRKKEPVKRARIRTIDVTKWGSTQLKGIFLESQGAVAARRPEATEEAEDSDSSGEEVVEEDEEEEEEAEGQSESEEKESKAVGALAPPQSSSPISASPKALPSALRPSNDENDLSLEKSKALNLLSSLFAANDSDEDDWMGKESVGSDVDEEELLKQHQRPLKAGQKDVDFELVPRDGDKRRTKVSVAPQVQEDEGEDDEVLQEPVTEEEGRKEEKTEEPPRTAATALKDLFAPREEEGGFSLLGHLDLDLELDEELGFALGGDVQDSVHAPTTLTTAADLHPALHLPPSTTITATPRSSIAHINPKEPLFFPHSLTPDSNINITNKKPHQKDPFDLVKEKKLVLARPGSSVLQN</sequence>
<feature type="compositionally biased region" description="Acidic residues" evidence="5">
    <location>
        <begin position="237"/>
        <end position="269"/>
    </location>
</feature>
<dbReference type="Proteomes" id="UP001140091">
    <property type="component" value="Unassembled WGS sequence"/>
</dbReference>
<evidence type="ECO:0000256" key="1">
    <source>
        <dbReference type="ARBA" id="ARBA00004604"/>
    </source>
</evidence>
<feature type="region of interest" description="Disordered" evidence="5">
    <location>
        <begin position="323"/>
        <end position="417"/>
    </location>
</feature>
<comment type="subcellular location">
    <subcellularLocation>
        <location evidence="1">Nucleus</location>
        <location evidence="1">Nucleolus</location>
    </subcellularLocation>
</comment>
<gene>
    <name evidence="7" type="ORF">H1R20_g5804</name>
</gene>
<name>A0A9W8MJW3_9AGAR</name>
<dbReference type="OrthoDB" id="21643at2759"/>
<evidence type="ECO:0000256" key="4">
    <source>
        <dbReference type="PROSITE-ProRule" id="PRU00176"/>
    </source>
</evidence>
<keyword evidence="2 4" id="KW-0694">RNA-binding</keyword>
<dbReference type="InterPro" id="IPR012677">
    <property type="entry name" value="Nucleotide-bd_a/b_plait_sf"/>
</dbReference>
<dbReference type="Gene3D" id="3.30.70.330">
    <property type="match status" value="1"/>
</dbReference>
<evidence type="ECO:0000259" key="6">
    <source>
        <dbReference type="PROSITE" id="PS50102"/>
    </source>
</evidence>
<reference evidence="7" key="1">
    <citation type="submission" date="2022-06" db="EMBL/GenBank/DDBJ databases">
        <title>Genome Sequence of Candolleomyces eurysporus.</title>
        <authorList>
            <person name="Buettner E."/>
        </authorList>
    </citation>
    <scope>NUCLEOTIDE SEQUENCE</scope>
    <source>
        <strain evidence="7">VTCC 930004</strain>
    </source>
</reference>
<feature type="compositionally biased region" description="Low complexity" evidence="5">
    <location>
        <begin position="274"/>
        <end position="300"/>
    </location>
</feature>
<feature type="compositionally biased region" description="Basic and acidic residues" evidence="5">
    <location>
        <begin position="402"/>
        <end position="414"/>
    </location>
</feature>
<dbReference type="PROSITE" id="PS50102">
    <property type="entry name" value="RRM"/>
    <property type="match status" value="1"/>
</dbReference>
<feature type="region of interest" description="Disordered" evidence="5">
    <location>
        <begin position="169"/>
        <end position="203"/>
    </location>
</feature>
<feature type="region of interest" description="Disordered" evidence="5">
    <location>
        <begin position="227"/>
        <end position="307"/>
    </location>
</feature>
<keyword evidence="8" id="KW-1185">Reference proteome</keyword>
<dbReference type="InterPro" id="IPR000504">
    <property type="entry name" value="RRM_dom"/>
</dbReference>
<dbReference type="PANTHER" id="PTHR48029:SF1">
    <property type="entry name" value="NUCLEOLAR PROTEIN 8"/>
    <property type="match status" value="1"/>
</dbReference>
<feature type="compositionally biased region" description="Basic and acidic residues" evidence="5">
    <location>
        <begin position="358"/>
        <end position="373"/>
    </location>
</feature>
<dbReference type="PANTHER" id="PTHR48029">
    <property type="entry name" value="NUCLEOLAR PROTEIN 8"/>
    <property type="match status" value="1"/>
</dbReference>
<evidence type="ECO:0000256" key="2">
    <source>
        <dbReference type="ARBA" id="ARBA00022884"/>
    </source>
</evidence>